<keyword evidence="3" id="KW-1185">Reference proteome</keyword>
<evidence type="ECO:0000313" key="2">
    <source>
        <dbReference type="EMBL" id="MET1757140.1"/>
    </source>
</evidence>
<proteinExistence type="predicted"/>
<dbReference type="RefSeq" id="WP_353985620.1">
    <property type="nucleotide sequence ID" value="NZ_JBEWLY010000027.1"/>
</dbReference>
<dbReference type="InterPro" id="IPR037401">
    <property type="entry name" value="SnoaL-like"/>
</dbReference>
<dbReference type="CDD" id="cd00531">
    <property type="entry name" value="NTF2_like"/>
    <property type="match status" value="1"/>
</dbReference>
<dbReference type="Pfam" id="PF13577">
    <property type="entry name" value="SnoaL_4"/>
    <property type="match status" value="1"/>
</dbReference>
<accession>A0ABV2D5Y2</accession>
<dbReference type="Proteomes" id="UP001548713">
    <property type="component" value="Unassembled WGS sequence"/>
</dbReference>
<evidence type="ECO:0000259" key="1">
    <source>
        <dbReference type="Pfam" id="PF13577"/>
    </source>
</evidence>
<gene>
    <name evidence="2" type="ORF">ABVV53_16990</name>
</gene>
<protein>
    <submittedName>
        <fullName evidence="2">Nuclear transport factor 2 family protein</fullName>
    </submittedName>
</protein>
<feature type="domain" description="SnoaL-like" evidence="1">
    <location>
        <begin position="16"/>
        <end position="138"/>
    </location>
</feature>
<dbReference type="InterPro" id="IPR032710">
    <property type="entry name" value="NTF2-like_dom_sf"/>
</dbReference>
<organism evidence="2 3">
    <name type="scientific">Novosphingobium kalidii</name>
    <dbReference type="NCBI Taxonomy" id="3230299"/>
    <lineage>
        <taxon>Bacteria</taxon>
        <taxon>Pseudomonadati</taxon>
        <taxon>Pseudomonadota</taxon>
        <taxon>Alphaproteobacteria</taxon>
        <taxon>Sphingomonadales</taxon>
        <taxon>Sphingomonadaceae</taxon>
        <taxon>Novosphingobium</taxon>
    </lineage>
</organism>
<dbReference type="EMBL" id="JBEWLY010000027">
    <property type="protein sequence ID" value="MET1757140.1"/>
    <property type="molecule type" value="Genomic_DNA"/>
</dbReference>
<evidence type="ECO:0000313" key="3">
    <source>
        <dbReference type="Proteomes" id="UP001548713"/>
    </source>
</evidence>
<reference evidence="2 3" key="1">
    <citation type="submission" date="2024-07" db="EMBL/GenBank/DDBJ databases">
        <title>Novosphingobium kalidii RD2P27.</title>
        <authorList>
            <person name="Sun J.-Q."/>
        </authorList>
    </citation>
    <scope>NUCLEOTIDE SEQUENCE [LARGE SCALE GENOMIC DNA]</scope>
    <source>
        <strain evidence="2 3">RD2P27</strain>
    </source>
</reference>
<dbReference type="Gene3D" id="3.10.450.50">
    <property type="match status" value="1"/>
</dbReference>
<sequence length="161" mass="17998">MDLEERLAAIETRLRSAEDQLEIIRLLNTYGPAVDSGSAEAAADLWVEDGIYDAGGVTRFTPKALISMYNDAGHQGLVHTGASHLTATPRIEIHGDEAEAVAYSFVIVRRGEEWFIMRGAINYWSLVRTPKGWRIKERFNRVLDGTPASHEVMRRALSQET</sequence>
<name>A0ABV2D5Y2_9SPHN</name>
<comment type="caution">
    <text evidence="2">The sequence shown here is derived from an EMBL/GenBank/DDBJ whole genome shotgun (WGS) entry which is preliminary data.</text>
</comment>
<dbReference type="SUPFAM" id="SSF54427">
    <property type="entry name" value="NTF2-like"/>
    <property type="match status" value="1"/>
</dbReference>